<dbReference type="Pfam" id="PF25597">
    <property type="entry name" value="SH3_retrovirus"/>
    <property type="match status" value="1"/>
</dbReference>
<dbReference type="Proteomes" id="UP000247409">
    <property type="component" value="Unassembled WGS sequence"/>
</dbReference>
<protein>
    <recommendedName>
        <fullName evidence="2">Retroviral polymerase SH3-like domain-containing protein</fullName>
    </recommendedName>
</protein>
<gene>
    <name evidence="4" type="ORF">BWQ96_04359</name>
    <name evidence="3" type="ORF">BWQ96_09927</name>
</gene>
<name>A0A2V3IE92_9FLOR</name>
<reference evidence="3 5" key="1">
    <citation type="journal article" date="2018" name="Mol. Biol. Evol.">
        <title>Analysis of the draft genome of the red seaweed Gracilariopsis chorda provides insights into genome size evolution in Rhodophyta.</title>
        <authorList>
            <person name="Lee J."/>
            <person name="Yang E.C."/>
            <person name="Graf L."/>
            <person name="Yang J.H."/>
            <person name="Qiu H."/>
            <person name="Zel Zion U."/>
            <person name="Chan C.X."/>
            <person name="Stephens T.G."/>
            <person name="Weber A.P.M."/>
            <person name="Boo G.H."/>
            <person name="Boo S.M."/>
            <person name="Kim K.M."/>
            <person name="Shin Y."/>
            <person name="Jung M."/>
            <person name="Lee S.J."/>
            <person name="Yim H.S."/>
            <person name="Lee J.H."/>
            <person name="Bhattacharya D."/>
            <person name="Yoon H.S."/>
        </authorList>
    </citation>
    <scope>NUCLEOTIDE SEQUENCE [LARGE SCALE GENOMIC DNA]</scope>
    <source>
        <strain evidence="3 5">SKKU-2015</strain>
        <tissue evidence="3">Whole body</tissue>
    </source>
</reference>
<feature type="compositionally biased region" description="Basic and acidic residues" evidence="1">
    <location>
        <begin position="234"/>
        <end position="250"/>
    </location>
</feature>
<evidence type="ECO:0000313" key="5">
    <source>
        <dbReference type="Proteomes" id="UP000247409"/>
    </source>
</evidence>
<feature type="compositionally biased region" description="Acidic residues" evidence="1">
    <location>
        <begin position="217"/>
        <end position="228"/>
    </location>
</feature>
<organism evidence="3 5">
    <name type="scientific">Gracilariopsis chorda</name>
    <dbReference type="NCBI Taxonomy" id="448386"/>
    <lineage>
        <taxon>Eukaryota</taxon>
        <taxon>Rhodophyta</taxon>
        <taxon>Florideophyceae</taxon>
        <taxon>Rhodymeniophycidae</taxon>
        <taxon>Gracilariales</taxon>
        <taxon>Gracilariaceae</taxon>
        <taxon>Gracilariopsis</taxon>
    </lineage>
</organism>
<evidence type="ECO:0000313" key="4">
    <source>
        <dbReference type="EMBL" id="PXF45924.1"/>
    </source>
</evidence>
<dbReference type="EMBL" id="NBIV01000050">
    <property type="protein sequence ID" value="PXF45924.1"/>
    <property type="molecule type" value="Genomic_DNA"/>
</dbReference>
<dbReference type="EMBL" id="NBIV01000305">
    <property type="protein sequence ID" value="PXF40371.1"/>
    <property type="molecule type" value="Genomic_DNA"/>
</dbReference>
<feature type="region of interest" description="Disordered" evidence="1">
    <location>
        <begin position="217"/>
        <end position="261"/>
    </location>
</feature>
<dbReference type="AlphaFoldDB" id="A0A2V3IE92"/>
<proteinExistence type="predicted"/>
<evidence type="ECO:0000256" key="1">
    <source>
        <dbReference type="SAM" id="MobiDB-lite"/>
    </source>
</evidence>
<accession>A0A2V3IE92</accession>
<feature type="region of interest" description="Disordered" evidence="1">
    <location>
        <begin position="1"/>
        <end position="24"/>
    </location>
</feature>
<evidence type="ECO:0000259" key="2">
    <source>
        <dbReference type="Pfam" id="PF25597"/>
    </source>
</evidence>
<comment type="caution">
    <text evidence="3">The sequence shown here is derived from an EMBL/GenBank/DDBJ whole genome shotgun (WGS) entry which is preliminary data.</text>
</comment>
<dbReference type="InterPro" id="IPR057670">
    <property type="entry name" value="SH3_retrovirus"/>
</dbReference>
<evidence type="ECO:0000313" key="3">
    <source>
        <dbReference type="EMBL" id="PXF40371.1"/>
    </source>
</evidence>
<feature type="domain" description="Retroviral polymerase SH3-like" evidence="2">
    <location>
        <begin position="154"/>
        <end position="205"/>
    </location>
</feature>
<keyword evidence="5" id="KW-1185">Reference proteome</keyword>
<sequence length="261" mass="29889">MEAQSLLYRRSTPTGHGRLSRPECSKRMKKGFSRDLVKVFQRMRTRFEHLDNRETGRIKRSVGRLGVVTCVVRKVILLETAKREHFANRQAHMLENGLMTMLQIKRIVNDSTVLTTSSGVLTKTVVFGDSRTVVTELQGDAVLRTKVRRSSDVFEHTKKRKKIDSKSMEGIAIGCFENIQYSVWLKDSRSVVVNRDLMIDEQSFPVFNWFKQEEEVLEEVDEGQENDDSGTAADGERKDNDESNKEHGIEDGTQDYLAISE</sequence>